<dbReference type="CDD" id="cd00383">
    <property type="entry name" value="trans_reg_C"/>
    <property type="match status" value="1"/>
</dbReference>
<comment type="subcellular location">
    <subcellularLocation>
        <location evidence="1">Cytoplasm</location>
    </subcellularLocation>
</comment>
<evidence type="ECO:0000256" key="4">
    <source>
        <dbReference type="ARBA" id="ARBA00023015"/>
    </source>
</evidence>
<sequence length="237" mass="27066">MQKGRILIVDDEKSILDMLKLVLKNEGFISIETCTHGKDTLKLINSNTYDLIILDIMLPDISGYDILPQIRKVSNVPIFFISARSSDLDKLKGFAYGCDDYITKPFNPLEVVARIKVQLGRYLSTNKIQVQEELIDFGRFKVDLKSAELTVAGEVVACSGLIYSLLAFFCKNPNRVFTKEQLYYQVWGDDIQFDENTVMVHIRKLREKIEGNPSNPQYLKTVRGIGYKMVSEEVVRP</sequence>
<name>A0A917EU37_9BACI</name>
<dbReference type="Pfam" id="PF00072">
    <property type="entry name" value="Response_reg"/>
    <property type="match status" value="1"/>
</dbReference>
<keyword evidence="6" id="KW-0804">Transcription</keyword>
<dbReference type="SUPFAM" id="SSF46894">
    <property type="entry name" value="C-terminal effector domain of the bipartite response regulators"/>
    <property type="match status" value="1"/>
</dbReference>
<dbReference type="PROSITE" id="PS50110">
    <property type="entry name" value="RESPONSE_REGULATORY"/>
    <property type="match status" value="1"/>
</dbReference>
<dbReference type="InterPro" id="IPR016032">
    <property type="entry name" value="Sig_transdc_resp-reg_C-effctor"/>
</dbReference>
<organism evidence="11 12">
    <name type="scientific">Priestia taiwanensis</name>
    <dbReference type="NCBI Taxonomy" id="1347902"/>
    <lineage>
        <taxon>Bacteria</taxon>
        <taxon>Bacillati</taxon>
        <taxon>Bacillota</taxon>
        <taxon>Bacilli</taxon>
        <taxon>Bacillales</taxon>
        <taxon>Bacillaceae</taxon>
        <taxon>Priestia</taxon>
    </lineage>
</organism>
<dbReference type="RefSeq" id="WP_188389959.1">
    <property type="nucleotide sequence ID" value="NZ_BMFK01000006.1"/>
</dbReference>
<evidence type="ECO:0000313" key="12">
    <source>
        <dbReference type="Proteomes" id="UP000605259"/>
    </source>
</evidence>
<dbReference type="InterPro" id="IPR039420">
    <property type="entry name" value="WalR-like"/>
</dbReference>
<dbReference type="GO" id="GO:0005829">
    <property type="term" value="C:cytosol"/>
    <property type="evidence" value="ECO:0007669"/>
    <property type="project" value="TreeGrafter"/>
</dbReference>
<evidence type="ECO:0000256" key="1">
    <source>
        <dbReference type="ARBA" id="ARBA00004496"/>
    </source>
</evidence>
<dbReference type="Gene3D" id="6.10.250.690">
    <property type="match status" value="1"/>
</dbReference>
<feature type="domain" description="OmpR/PhoB-type" evidence="10">
    <location>
        <begin position="132"/>
        <end position="231"/>
    </location>
</feature>
<comment type="caution">
    <text evidence="11">The sequence shown here is derived from an EMBL/GenBank/DDBJ whole genome shotgun (WGS) entry which is preliminary data.</text>
</comment>
<dbReference type="InterPro" id="IPR001867">
    <property type="entry name" value="OmpR/PhoB-type_DNA-bd"/>
</dbReference>
<gene>
    <name evidence="11" type="ORF">GCM10007140_36680</name>
</gene>
<dbReference type="Proteomes" id="UP000605259">
    <property type="component" value="Unassembled WGS sequence"/>
</dbReference>
<protein>
    <submittedName>
        <fullName evidence="11">DNA-binding response regulator</fullName>
    </submittedName>
</protein>
<proteinExistence type="predicted"/>
<dbReference type="InterPro" id="IPR036388">
    <property type="entry name" value="WH-like_DNA-bd_sf"/>
</dbReference>
<dbReference type="AlphaFoldDB" id="A0A917EU37"/>
<keyword evidence="2 7" id="KW-0597">Phosphoprotein</keyword>
<dbReference type="Gene3D" id="3.40.50.2300">
    <property type="match status" value="1"/>
</dbReference>
<keyword evidence="4" id="KW-0805">Transcription regulation</keyword>
<evidence type="ECO:0000256" key="6">
    <source>
        <dbReference type="ARBA" id="ARBA00023163"/>
    </source>
</evidence>
<keyword evidence="3" id="KW-0902">Two-component regulatory system</keyword>
<evidence type="ECO:0000313" key="11">
    <source>
        <dbReference type="EMBL" id="GGE83818.1"/>
    </source>
</evidence>
<feature type="modified residue" description="4-aspartylphosphate" evidence="7">
    <location>
        <position position="55"/>
    </location>
</feature>
<dbReference type="SUPFAM" id="SSF52172">
    <property type="entry name" value="CheY-like"/>
    <property type="match status" value="1"/>
</dbReference>
<dbReference type="CDD" id="cd17574">
    <property type="entry name" value="REC_OmpR"/>
    <property type="match status" value="1"/>
</dbReference>
<dbReference type="InterPro" id="IPR011006">
    <property type="entry name" value="CheY-like_superfamily"/>
</dbReference>
<accession>A0A917EU37</accession>
<evidence type="ECO:0000259" key="9">
    <source>
        <dbReference type="PROSITE" id="PS50110"/>
    </source>
</evidence>
<evidence type="ECO:0000256" key="2">
    <source>
        <dbReference type="ARBA" id="ARBA00022553"/>
    </source>
</evidence>
<evidence type="ECO:0000259" key="10">
    <source>
        <dbReference type="PROSITE" id="PS51755"/>
    </source>
</evidence>
<dbReference type="FunFam" id="3.40.50.2300:FF:000001">
    <property type="entry name" value="DNA-binding response regulator PhoB"/>
    <property type="match status" value="1"/>
</dbReference>
<dbReference type="EMBL" id="BMFK01000006">
    <property type="protein sequence ID" value="GGE83818.1"/>
    <property type="molecule type" value="Genomic_DNA"/>
</dbReference>
<dbReference type="PANTHER" id="PTHR48111">
    <property type="entry name" value="REGULATOR OF RPOS"/>
    <property type="match status" value="1"/>
</dbReference>
<reference evidence="11" key="2">
    <citation type="submission" date="2020-09" db="EMBL/GenBank/DDBJ databases">
        <authorList>
            <person name="Sun Q."/>
            <person name="Zhou Y."/>
        </authorList>
    </citation>
    <scope>NUCLEOTIDE SEQUENCE</scope>
    <source>
        <strain evidence="11">CGMCC 1.12698</strain>
    </source>
</reference>
<dbReference type="PROSITE" id="PS51755">
    <property type="entry name" value="OMPR_PHOB"/>
    <property type="match status" value="1"/>
</dbReference>
<evidence type="ECO:0000256" key="5">
    <source>
        <dbReference type="ARBA" id="ARBA00023125"/>
    </source>
</evidence>
<dbReference type="SMART" id="SM00448">
    <property type="entry name" value="REC"/>
    <property type="match status" value="1"/>
</dbReference>
<keyword evidence="5 8" id="KW-0238">DNA-binding</keyword>
<dbReference type="GO" id="GO:0032993">
    <property type="term" value="C:protein-DNA complex"/>
    <property type="evidence" value="ECO:0007669"/>
    <property type="project" value="TreeGrafter"/>
</dbReference>
<dbReference type="Gene3D" id="1.10.10.10">
    <property type="entry name" value="Winged helix-like DNA-binding domain superfamily/Winged helix DNA-binding domain"/>
    <property type="match status" value="1"/>
</dbReference>
<evidence type="ECO:0000256" key="7">
    <source>
        <dbReference type="PROSITE-ProRule" id="PRU00169"/>
    </source>
</evidence>
<dbReference type="GO" id="GO:0000156">
    <property type="term" value="F:phosphorelay response regulator activity"/>
    <property type="evidence" value="ECO:0007669"/>
    <property type="project" value="TreeGrafter"/>
</dbReference>
<dbReference type="Pfam" id="PF00486">
    <property type="entry name" value="Trans_reg_C"/>
    <property type="match status" value="1"/>
</dbReference>
<dbReference type="GO" id="GO:0006355">
    <property type="term" value="P:regulation of DNA-templated transcription"/>
    <property type="evidence" value="ECO:0007669"/>
    <property type="project" value="InterPro"/>
</dbReference>
<dbReference type="FunFam" id="1.10.10.10:FF:000018">
    <property type="entry name" value="DNA-binding response regulator ResD"/>
    <property type="match status" value="1"/>
</dbReference>
<feature type="DNA-binding region" description="OmpR/PhoB-type" evidence="8">
    <location>
        <begin position="132"/>
        <end position="231"/>
    </location>
</feature>
<dbReference type="GO" id="GO:0000976">
    <property type="term" value="F:transcription cis-regulatory region binding"/>
    <property type="evidence" value="ECO:0007669"/>
    <property type="project" value="TreeGrafter"/>
</dbReference>
<keyword evidence="12" id="KW-1185">Reference proteome</keyword>
<dbReference type="InterPro" id="IPR001789">
    <property type="entry name" value="Sig_transdc_resp-reg_receiver"/>
</dbReference>
<reference evidence="11" key="1">
    <citation type="journal article" date="2014" name="Int. J. Syst. Evol. Microbiol.">
        <title>Complete genome sequence of Corynebacterium casei LMG S-19264T (=DSM 44701T), isolated from a smear-ripened cheese.</title>
        <authorList>
            <consortium name="US DOE Joint Genome Institute (JGI-PGF)"/>
            <person name="Walter F."/>
            <person name="Albersmeier A."/>
            <person name="Kalinowski J."/>
            <person name="Ruckert C."/>
        </authorList>
    </citation>
    <scope>NUCLEOTIDE SEQUENCE</scope>
    <source>
        <strain evidence="11">CGMCC 1.12698</strain>
    </source>
</reference>
<evidence type="ECO:0000256" key="3">
    <source>
        <dbReference type="ARBA" id="ARBA00023012"/>
    </source>
</evidence>
<dbReference type="SMART" id="SM00862">
    <property type="entry name" value="Trans_reg_C"/>
    <property type="match status" value="1"/>
</dbReference>
<dbReference type="PANTHER" id="PTHR48111:SF52">
    <property type="entry name" value="TRANSCRIPTIONAL REGULATORY PROTEIN YVRH"/>
    <property type="match status" value="1"/>
</dbReference>
<feature type="domain" description="Response regulatory" evidence="9">
    <location>
        <begin position="5"/>
        <end position="119"/>
    </location>
</feature>
<evidence type="ECO:0000256" key="8">
    <source>
        <dbReference type="PROSITE-ProRule" id="PRU01091"/>
    </source>
</evidence>